<gene>
    <name evidence="1" type="ORF">PQO03_17765</name>
</gene>
<dbReference type="EMBL" id="CP117812">
    <property type="protein sequence ID" value="WDE97675.1"/>
    <property type="molecule type" value="Genomic_DNA"/>
</dbReference>
<reference evidence="1 2" key="1">
    <citation type="submission" date="2023-02" db="EMBL/GenBank/DDBJ databases">
        <title>Genome sequence of Lentisphaera profundi SAORIC-696.</title>
        <authorList>
            <person name="Kim e."/>
            <person name="Cho J.-C."/>
            <person name="Choi A."/>
            <person name="Kang I."/>
        </authorList>
    </citation>
    <scope>NUCLEOTIDE SEQUENCE [LARGE SCALE GENOMIC DNA]</scope>
    <source>
        <strain evidence="1 2">SAORIC-696</strain>
    </source>
</reference>
<sequence length="332" mass="38690">MGQWEAHTMKGPALIIVILSLLMIFMLSGESSAISALSFRQALLQNRLIKNHYEAESQLSILKWKLMGDLQVHKNRNNNQSLEEEDSEERYRADGRVQTLTSEDFMVKTQINDAFRGLNLQGEISQSRALAFKRLQQVDEGEELVFIDELSRYTQNNDAYDISAYDPYDLPRKSSMEYGEEIYWIPELREFVDLALVDQQENPESLRQLVRPFIPDGVRLSRNLKSSFFSADINEIMMRLNLAEDEILQVKQARTAWFEESIALEESIPELLPRIKRFFSFKESGVYLLKVKVSDQEGLNTVVHEEILQLNNRGPKRFGKFKGMQYWRRTSF</sequence>
<dbReference type="Proteomes" id="UP001214250">
    <property type="component" value="Chromosome 2"/>
</dbReference>
<protein>
    <recommendedName>
        <fullName evidence="3">Type II secretion system protein K</fullName>
    </recommendedName>
</protein>
<evidence type="ECO:0000313" key="2">
    <source>
        <dbReference type="Proteomes" id="UP001214250"/>
    </source>
</evidence>
<name>A0ABY7VWV4_9BACT</name>
<organism evidence="1 2">
    <name type="scientific">Lentisphaera profundi</name>
    <dbReference type="NCBI Taxonomy" id="1658616"/>
    <lineage>
        <taxon>Bacteria</taxon>
        <taxon>Pseudomonadati</taxon>
        <taxon>Lentisphaerota</taxon>
        <taxon>Lentisphaeria</taxon>
        <taxon>Lentisphaerales</taxon>
        <taxon>Lentisphaeraceae</taxon>
        <taxon>Lentisphaera</taxon>
    </lineage>
</organism>
<evidence type="ECO:0000313" key="1">
    <source>
        <dbReference type="EMBL" id="WDE97675.1"/>
    </source>
</evidence>
<evidence type="ECO:0008006" key="3">
    <source>
        <dbReference type="Google" id="ProtNLM"/>
    </source>
</evidence>
<proteinExistence type="predicted"/>
<dbReference type="RefSeq" id="WP_274152208.1">
    <property type="nucleotide sequence ID" value="NZ_CP117812.1"/>
</dbReference>
<accession>A0ABY7VWV4</accession>
<keyword evidence="2" id="KW-1185">Reference proteome</keyword>